<dbReference type="AlphaFoldDB" id="A0A1F6V964"/>
<name>A0A1F6V964_9BACT</name>
<dbReference type="EMBL" id="MFTP01000004">
    <property type="protein sequence ID" value="OGI66104.1"/>
    <property type="molecule type" value="Genomic_DNA"/>
</dbReference>
<accession>A0A1F6V964</accession>
<sequence length="63" mass="7274">MDNSQLNFECVIKILETCERDGVSTRNFLVKKYPCSKIFITHENKKLFPFEAGDGETPTYVPM</sequence>
<reference evidence="1 2" key="1">
    <citation type="journal article" date="2016" name="Nat. Commun.">
        <title>Thousands of microbial genomes shed light on interconnected biogeochemical processes in an aquifer system.</title>
        <authorList>
            <person name="Anantharaman K."/>
            <person name="Brown C.T."/>
            <person name="Hug L.A."/>
            <person name="Sharon I."/>
            <person name="Castelle C.J."/>
            <person name="Probst A.J."/>
            <person name="Thomas B.C."/>
            <person name="Singh A."/>
            <person name="Wilkins M.J."/>
            <person name="Karaoz U."/>
            <person name="Brodie E.L."/>
            <person name="Williams K.H."/>
            <person name="Hubbard S.S."/>
            <person name="Banfield J.F."/>
        </authorList>
    </citation>
    <scope>NUCLEOTIDE SEQUENCE [LARGE SCALE GENOMIC DNA]</scope>
</reference>
<comment type="caution">
    <text evidence="1">The sequence shown here is derived from an EMBL/GenBank/DDBJ whole genome shotgun (WGS) entry which is preliminary data.</text>
</comment>
<organism evidence="1 2">
    <name type="scientific">Candidatus Nomurabacteria bacterium RIFCSPHIGHO2_01_FULL_40_24b</name>
    <dbReference type="NCBI Taxonomy" id="1801739"/>
    <lineage>
        <taxon>Bacteria</taxon>
        <taxon>Candidatus Nomuraibacteriota</taxon>
    </lineage>
</organism>
<proteinExistence type="predicted"/>
<evidence type="ECO:0000313" key="1">
    <source>
        <dbReference type="EMBL" id="OGI66104.1"/>
    </source>
</evidence>
<evidence type="ECO:0000313" key="2">
    <source>
        <dbReference type="Proteomes" id="UP000177370"/>
    </source>
</evidence>
<protein>
    <submittedName>
        <fullName evidence="1">Uncharacterized protein</fullName>
    </submittedName>
</protein>
<gene>
    <name evidence="1" type="ORF">A2647_00025</name>
</gene>
<dbReference type="Proteomes" id="UP000177370">
    <property type="component" value="Unassembled WGS sequence"/>
</dbReference>